<feature type="compositionally biased region" description="Basic and acidic residues" evidence="1">
    <location>
        <begin position="37"/>
        <end position="64"/>
    </location>
</feature>
<keyword evidence="3" id="KW-1185">Reference proteome</keyword>
<proteinExistence type="predicted"/>
<dbReference type="SUPFAM" id="SSF88659">
    <property type="entry name" value="Sigma3 and sigma4 domains of RNA polymerase sigma factors"/>
    <property type="match status" value="1"/>
</dbReference>
<gene>
    <name evidence="2" type="ORF">BN2475_170002</name>
</gene>
<reference evidence="2 3" key="1">
    <citation type="submission" date="2016-12" db="EMBL/GenBank/DDBJ databases">
        <authorList>
            <person name="Song W.-J."/>
            <person name="Kurnit D.M."/>
        </authorList>
    </citation>
    <scope>NUCLEOTIDE SEQUENCE [LARGE SCALE GENOMIC DNA]</scope>
    <source>
        <strain evidence="2 3">STM7296</strain>
    </source>
</reference>
<dbReference type="Gene3D" id="1.10.10.10">
    <property type="entry name" value="Winged helix-like DNA-binding domain superfamily/Winged helix DNA-binding domain"/>
    <property type="match status" value="1"/>
</dbReference>
<dbReference type="Proteomes" id="UP000187012">
    <property type="component" value="Unassembled WGS sequence"/>
</dbReference>
<protein>
    <submittedName>
        <fullName evidence="2">Uncharacterized protein</fullName>
    </submittedName>
</protein>
<evidence type="ECO:0000256" key="1">
    <source>
        <dbReference type="SAM" id="MobiDB-lite"/>
    </source>
</evidence>
<dbReference type="InterPro" id="IPR013324">
    <property type="entry name" value="RNA_pol_sigma_r3/r4-like"/>
</dbReference>
<dbReference type="STRING" id="1247936.BN2475_170002"/>
<dbReference type="AlphaFoldDB" id="A0A1N7RVD3"/>
<evidence type="ECO:0000313" key="3">
    <source>
        <dbReference type="Proteomes" id="UP000187012"/>
    </source>
</evidence>
<feature type="region of interest" description="Disordered" evidence="1">
    <location>
        <begin position="29"/>
        <end position="64"/>
    </location>
</feature>
<dbReference type="InterPro" id="IPR036388">
    <property type="entry name" value="WH-like_DNA-bd_sf"/>
</dbReference>
<accession>A0A1N7RVD3</accession>
<dbReference type="EMBL" id="CYGX02000017">
    <property type="protein sequence ID" value="SIT38683.1"/>
    <property type="molecule type" value="Genomic_DNA"/>
</dbReference>
<name>A0A1N7RVD3_9BURK</name>
<sequence>MRWRSIPVAIDDASNALSPREAKVLRMRSGIDSASDYTREGAGHTVRPDTRTDPADPKEGDAKN</sequence>
<organism evidence="2 3">
    <name type="scientific">Paraburkholderia ribeironis</name>
    <dbReference type="NCBI Taxonomy" id="1247936"/>
    <lineage>
        <taxon>Bacteria</taxon>
        <taxon>Pseudomonadati</taxon>
        <taxon>Pseudomonadota</taxon>
        <taxon>Betaproteobacteria</taxon>
        <taxon>Burkholderiales</taxon>
        <taxon>Burkholderiaceae</taxon>
        <taxon>Paraburkholderia</taxon>
    </lineage>
</organism>
<evidence type="ECO:0000313" key="2">
    <source>
        <dbReference type="EMBL" id="SIT38683.1"/>
    </source>
</evidence>